<sequence>MAQNNGEAFYGSTRWKIENEGQKEMPLVGTSHRKKTRFNRSFTNQNFWFTAKENKVFRQIFLKCRINYLYNLTLVYFK</sequence>
<comment type="caution">
    <text evidence="1">The sequence shown here is derived from an EMBL/GenBank/DDBJ whole genome shotgun (WGS) entry which is preliminary data.</text>
</comment>
<dbReference type="AlphaFoldDB" id="A0A0Q1BVY2"/>
<dbReference type="Proteomes" id="UP000050827">
    <property type="component" value="Unassembled WGS sequence"/>
</dbReference>
<evidence type="ECO:0000313" key="2">
    <source>
        <dbReference type="Proteomes" id="UP000050827"/>
    </source>
</evidence>
<protein>
    <submittedName>
        <fullName evidence="1">Uncharacterized protein</fullName>
    </submittedName>
</protein>
<dbReference type="EMBL" id="LCTZ01000002">
    <property type="protein sequence ID" value="KQC28677.1"/>
    <property type="molecule type" value="Genomic_DNA"/>
</dbReference>
<keyword evidence="2" id="KW-1185">Reference proteome</keyword>
<name>A0A0Q1BVY2_9FLAO</name>
<gene>
    <name evidence="1" type="ORF">AAY42_01245</name>
</gene>
<reference evidence="1 2" key="1">
    <citation type="submission" date="2015-04" db="EMBL/GenBank/DDBJ databases">
        <title>Complete genome of flavobacterium.</title>
        <authorList>
            <person name="Kwon Y.M."/>
            <person name="Kim S.-J."/>
        </authorList>
    </citation>
    <scope>NUCLEOTIDE SEQUENCE [LARGE SCALE GENOMIC DNA]</scope>
    <source>
        <strain evidence="1 2">DK169</strain>
    </source>
</reference>
<accession>A0A0Q1BVY2</accession>
<organism evidence="1 2">
    <name type="scientific">Flagellimonas eckloniae</name>
    <dbReference type="NCBI Taxonomy" id="346185"/>
    <lineage>
        <taxon>Bacteria</taxon>
        <taxon>Pseudomonadati</taxon>
        <taxon>Bacteroidota</taxon>
        <taxon>Flavobacteriia</taxon>
        <taxon>Flavobacteriales</taxon>
        <taxon>Flavobacteriaceae</taxon>
        <taxon>Flagellimonas</taxon>
    </lineage>
</organism>
<proteinExistence type="predicted"/>
<evidence type="ECO:0000313" key="1">
    <source>
        <dbReference type="EMBL" id="KQC28677.1"/>
    </source>
</evidence>